<dbReference type="AlphaFoldDB" id="A0A8H4J674"/>
<feature type="region of interest" description="Disordered" evidence="2">
    <location>
        <begin position="1"/>
        <end position="110"/>
    </location>
</feature>
<gene>
    <name evidence="3" type="ORF">GTA08_BOTSDO11945</name>
</gene>
<feature type="coiled-coil region" evidence="1">
    <location>
        <begin position="139"/>
        <end position="229"/>
    </location>
</feature>
<comment type="caution">
    <text evidence="3">The sequence shown here is derived from an EMBL/GenBank/DDBJ whole genome shotgun (WGS) entry which is preliminary data.</text>
</comment>
<sequence length="520" mass="57803">MASNADDCHPVIQPPSAPAYPQLSSSGRLAESGIVDDHPQLPPREGVEQKPLSESPAKAKQVSVVSSKAVLQKTPKGSHNPQARAAAQAASTTVQRSKPHKSKSSKSGKVIRGVRNFFDQPMGPYPHANQFIDDGRETIPKLERHLDRTKKTLDQEQHRLISAEGEIHRLQAVEAQLQADLHQHKQLLLKANSHLTELSASLDAEKAKVRKAEEEFDQIKLSASQLQAKMESKELFVGVQATDDEITKQFTSLVAAIKTWATKFSNHSVTVETSHFNAELISQYRAVVPHCTGLSDLEGLVRDDKNIRRFFIRGWTAYIISDSILAGYGSTNFWMGQSMGLSFTSLEERFIQSANETSKIAPRAFYDWRSLTADLASRVDLNEEEDQRVSAVLKDEADRIWNLVWPWAKPQQEPNIRAGLLDLLQNALDLSVLLKKQRASWSVRFPSVTTDSEGQLEDLAFNPNTMKDVKDSDGGLDVEELRKCRIKLVLAPALHKRGNSDGEHYDVSFPAAKALVLLGN</sequence>
<dbReference type="Gene3D" id="1.10.287.1490">
    <property type="match status" value="1"/>
</dbReference>
<evidence type="ECO:0000313" key="3">
    <source>
        <dbReference type="EMBL" id="KAF4312517.1"/>
    </source>
</evidence>
<protein>
    <submittedName>
        <fullName evidence="3">Uncharacterized protein</fullName>
    </submittedName>
</protein>
<accession>A0A8H4J674</accession>
<feature type="compositionally biased region" description="Low complexity" evidence="2">
    <location>
        <begin position="58"/>
        <end position="70"/>
    </location>
</feature>
<evidence type="ECO:0000313" key="4">
    <source>
        <dbReference type="Proteomes" id="UP000572817"/>
    </source>
</evidence>
<evidence type="ECO:0000256" key="1">
    <source>
        <dbReference type="SAM" id="Coils"/>
    </source>
</evidence>
<dbReference type="OrthoDB" id="5213630at2759"/>
<feature type="compositionally biased region" description="Basic residues" evidence="2">
    <location>
        <begin position="97"/>
        <end position="106"/>
    </location>
</feature>
<proteinExistence type="predicted"/>
<dbReference type="Proteomes" id="UP000572817">
    <property type="component" value="Unassembled WGS sequence"/>
</dbReference>
<evidence type="ECO:0000256" key="2">
    <source>
        <dbReference type="SAM" id="MobiDB-lite"/>
    </source>
</evidence>
<name>A0A8H4J674_9PEZI</name>
<dbReference type="EMBL" id="WWBZ02000002">
    <property type="protein sequence ID" value="KAF4312517.1"/>
    <property type="molecule type" value="Genomic_DNA"/>
</dbReference>
<organism evidence="3 4">
    <name type="scientific">Botryosphaeria dothidea</name>
    <dbReference type="NCBI Taxonomy" id="55169"/>
    <lineage>
        <taxon>Eukaryota</taxon>
        <taxon>Fungi</taxon>
        <taxon>Dikarya</taxon>
        <taxon>Ascomycota</taxon>
        <taxon>Pezizomycotina</taxon>
        <taxon>Dothideomycetes</taxon>
        <taxon>Dothideomycetes incertae sedis</taxon>
        <taxon>Botryosphaeriales</taxon>
        <taxon>Botryosphaeriaceae</taxon>
        <taxon>Botryosphaeria</taxon>
    </lineage>
</organism>
<keyword evidence="1" id="KW-0175">Coiled coil</keyword>
<keyword evidence="4" id="KW-1185">Reference proteome</keyword>
<reference evidence="3" key="1">
    <citation type="submission" date="2020-04" db="EMBL/GenBank/DDBJ databases">
        <title>Genome Assembly and Annotation of Botryosphaeria dothidea sdau 11-99, a Latent Pathogen of Apple Fruit Ring Rot in China.</title>
        <authorList>
            <person name="Yu C."/>
            <person name="Diao Y."/>
            <person name="Lu Q."/>
            <person name="Zhao J."/>
            <person name="Cui S."/>
            <person name="Peng C."/>
            <person name="He B."/>
            <person name="Liu H."/>
        </authorList>
    </citation>
    <scope>NUCLEOTIDE SEQUENCE [LARGE SCALE GENOMIC DNA]</scope>
    <source>
        <strain evidence="3">Sdau11-99</strain>
    </source>
</reference>